<dbReference type="InterPro" id="IPR023214">
    <property type="entry name" value="HAD_sf"/>
</dbReference>
<dbReference type="GO" id="GO:0005737">
    <property type="term" value="C:cytoplasm"/>
    <property type="evidence" value="ECO:0007669"/>
    <property type="project" value="TreeGrafter"/>
</dbReference>
<organism evidence="1 2">
    <name type="scientific">Pauljensenia hongkongensis</name>
    <dbReference type="NCBI Taxonomy" id="178339"/>
    <lineage>
        <taxon>Bacteria</taxon>
        <taxon>Bacillati</taxon>
        <taxon>Actinomycetota</taxon>
        <taxon>Actinomycetes</taxon>
        <taxon>Actinomycetales</taxon>
        <taxon>Actinomycetaceae</taxon>
        <taxon>Pauljensenia</taxon>
    </lineage>
</organism>
<dbReference type="InterPro" id="IPR006357">
    <property type="entry name" value="HAD-SF_hydro_IIA"/>
</dbReference>
<dbReference type="KEGG" id="phon:BH719_03860"/>
<dbReference type="Gene3D" id="3.40.50.1000">
    <property type="entry name" value="HAD superfamily/HAD-like"/>
    <property type="match status" value="2"/>
</dbReference>
<accession>A0A1D8B1S3</accession>
<protein>
    <submittedName>
        <fullName evidence="1">HAD family hydrolase</fullName>
    </submittedName>
</protein>
<dbReference type="Pfam" id="PF13242">
    <property type="entry name" value="Hydrolase_like"/>
    <property type="match status" value="1"/>
</dbReference>
<gene>
    <name evidence="1" type="ORF">BH719_03860</name>
</gene>
<feature type="non-terminal residue" evidence="1">
    <location>
        <position position="280"/>
    </location>
</feature>
<dbReference type="PANTHER" id="PTHR19288:SF46">
    <property type="entry name" value="HALOACID DEHALOGENASE-LIKE HYDROLASE DOMAIN-CONTAINING PROTEIN 2"/>
    <property type="match status" value="1"/>
</dbReference>
<dbReference type="OrthoDB" id="9810449at2"/>
<dbReference type="EMBL" id="CP017298">
    <property type="protein sequence ID" value="AOS47100.1"/>
    <property type="molecule type" value="Genomic_DNA"/>
</dbReference>
<sequence>MSATTMAAWAERLYDAYIFDMDGTIYLGDHLLPGARRLVEELRARSIPVRYLTNNPTKDPSQYAEKLSRLGLPTPVEDVIGTVATTTEWILENKPGQVVYPIAEPPLIDAFARAGIPMSEDPARIDLVVASYDRTFDYAKLQIAFDAIWFHRRASLIGTNPDRFCPFPGGMGQPDCAAVVAAIEACTGTRAETVLGKPNPQMARTALRGLDIDLERAVMVGDRLMTDIRLATTAGMASAMPLTGESTREEAAALPPQERPTYVLERVDHLLPRGIWDQRG</sequence>
<dbReference type="Pfam" id="PF13344">
    <property type="entry name" value="Hydrolase_6"/>
    <property type="match status" value="1"/>
</dbReference>
<dbReference type="GO" id="GO:0016791">
    <property type="term" value="F:phosphatase activity"/>
    <property type="evidence" value="ECO:0007669"/>
    <property type="project" value="TreeGrafter"/>
</dbReference>
<dbReference type="InterPro" id="IPR036412">
    <property type="entry name" value="HAD-like_sf"/>
</dbReference>
<proteinExistence type="predicted"/>
<evidence type="ECO:0000313" key="2">
    <source>
        <dbReference type="Proteomes" id="UP000095214"/>
    </source>
</evidence>
<dbReference type="Proteomes" id="UP000095214">
    <property type="component" value="Chromosome"/>
</dbReference>
<reference evidence="1 2" key="1">
    <citation type="submission" date="2016-09" db="EMBL/GenBank/DDBJ databases">
        <title>Complete genome sequence of Actinomyces hongkongensis HKU8.</title>
        <authorList>
            <person name="Gao Y.-X."/>
            <person name="Zhou Y.-Y."/>
            <person name="Xie Y."/>
            <person name="Wang M."/>
            <person name="Wang S.-J."/>
            <person name="Shen S.-G."/>
        </authorList>
    </citation>
    <scope>NUCLEOTIDE SEQUENCE [LARGE SCALE GENOMIC DNA]</scope>
    <source>
        <strain evidence="1 2">HKU8</strain>
    </source>
</reference>
<evidence type="ECO:0000313" key="1">
    <source>
        <dbReference type="EMBL" id="AOS47100.1"/>
    </source>
</evidence>
<dbReference type="NCBIfam" id="TIGR01460">
    <property type="entry name" value="HAD-SF-IIA"/>
    <property type="match status" value="1"/>
</dbReference>
<dbReference type="PANTHER" id="PTHR19288">
    <property type="entry name" value="4-NITROPHENYLPHOSPHATASE-RELATED"/>
    <property type="match status" value="1"/>
</dbReference>
<dbReference type="RefSeq" id="WP_009743445.1">
    <property type="nucleotide sequence ID" value="NZ_CP017298.1"/>
</dbReference>
<keyword evidence="2" id="KW-1185">Reference proteome</keyword>
<name>A0A1D8B1S3_9ACTO</name>
<keyword evidence="1" id="KW-0378">Hydrolase</keyword>
<dbReference type="AlphaFoldDB" id="A0A1D8B1S3"/>
<dbReference type="SUPFAM" id="SSF56784">
    <property type="entry name" value="HAD-like"/>
    <property type="match status" value="1"/>
</dbReference>
<dbReference type="STRING" id="178339.BH719_03860"/>